<dbReference type="NCBIfam" id="TIGR03984">
    <property type="entry name" value="CRISPR-associated protein Csx19"/>
    <property type="match status" value="1"/>
</dbReference>
<name>A0A1M5AAG8_9THEO</name>
<evidence type="ECO:0000313" key="2">
    <source>
        <dbReference type="Proteomes" id="UP000184127"/>
    </source>
</evidence>
<organism evidence="1 2">
    <name type="scientific">Thermoanaerobacter uzonensis DSM 18761</name>
    <dbReference type="NCBI Taxonomy" id="1123369"/>
    <lineage>
        <taxon>Bacteria</taxon>
        <taxon>Bacillati</taxon>
        <taxon>Bacillota</taxon>
        <taxon>Clostridia</taxon>
        <taxon>Thermoanaerobacterales</taxon>
        <taxon>Thermoanaerobacteraceae</taxon>
        <taxon>Thermoanaerobacter</taxon>
    </lineage>
</organism>
<dbReference type="RefSeq" id="WP_072969452.1">
    <property type="nucleotide sequence ID" value="NZ_FQUR01000021.1"/>
</dbReference>
<gene>
    <name evidence="1" type="ORF">SAMN02745195_02248</name>
</gene>
<keyword evidence="2" id="KW-1185">Reference proteome</keyword>
<sequence>MLNDIYEIKTIYSKVEQKDMDNELNNDAFIQKIKDVGKGYIVCWLDYAVLFGTVQNGEIKFYNNESPNFKKYLQKMRIFNEKEELYIWRSENKFKYRYRKEDADAKENQIEYIDAKQIMYGSKFEDKGNFIEVSEKRGIRYIVPREFIGNNSIEDLNNNKKSLVLHTRNYIGYNEIGQAGFVDSRFLKISVI</sequence>
<dbReference type="InterPro" id="IPR023815">
    <property type="entry name" value="CRISPR-assoc_Csx19"/>
</dbReference>
<accession>A0A1M5AAG8</accession>
<dbReference type="AlphaFoldDB" id="A0A1M5AAG8"/>
<dbReference type="EMBL" id="FQUR01000021">
    <property type="protein sequence ID" value="SHF27154.1"/>
    <property type="molecule type" value="Genomic_DNA"/>
</dbReference>
<protein>
    <submittedName>
        <fullName evidence="1">CRISPR-associated protein, TIGR03984 family</fullName>
    </submittedName>
</protein>
<evidence type="ECO:0000313" key="1">
    <source>
        <dbReference type="EMBL" id="SHF27154.1"/>
    </source>
</evidence>
<proteinExistence type="predicted"/>
<reference evidence="2" key="1">
    <citation type="submission" date="2016-11" db="EMBL/GenBank/DDBJ databases">
        <authorList>
            <person name="Varghese N."/>
            <person name="Submissions S."/>
        </authorList>
    </citation>
    <scope>NUCLEOTIDE SEQUENCE [LARGE SCALE GENOMIC DNA]</scope>
    <source>
        <strain evidence="2">DSM 18761</strain>
    </source>
</reference>
<dbReference type="Proteomes" id="UP000184127">
    <property type="component" value="Unassembled WGS sequence"/>
</dbReference>